<dbReference type="AlphaFoldDB" id="A0AAV1TQ29"/>
<protein>
    <recommendedName>
        <fullName evidence="2">HTH CENPB-type domain-containing protein</fullName>
    </recommendedName>
</protein>
<sequence length="82" mass="9401">MLTDFIFHQMANQVFEDAGVTTTLSLSWVSRFKARHGIKSYRLHGEAASVELKTFHQRRQELRTLLDGYAACDVLKMDEIGI</sequence>
<evidence type="ECO:0000256" key="1">
    <source>
        <dbReference type="ARBA" id="ARBA00023125"/>
    </source>
</evidence>
<comment type="caution">
    <text evidence="3">The sequence shown here is derived from an EMBL/GenBank/DDBJ whole genome shotgun (WGS) entry which is preliminary data.</text>
</comment>
<organism evidence="3 4">
    <name type="scientific">Peronospora matthiolae</name>
    <dbReference type="NCBI Taxonomy" id="2874970"/>
    <lineage>
        <taxon>Eukaryota</taxon>
        <taxon>Sar</taxon>
        <taxon>Stramenopiles</taxon>
        <taxon>Oomycota</taxon>
        <taxon>Peronosporomycetes</taxon>
        <taxon>Peronosporales</taxon>
        <taxon>Peronosporaceae</taxon>
        <taxon>Peronospora</taxon>
    </lineage>
</organism>
<feature type="domain" description="HTH CENPB-type" evidence="2">
    <location>
        <begin position="1"/>
        <end position="42"/>
    </location>
</feature>
<evidence type="ECO:0000259" key="2">
    <source>
        <dbReference type="PROSITE" id="PS51253"/>
    </source>
</evidence>
<dbReference type="Proteomes" id="UP001162060">
    <property type="component" value="Unassembled WGS sequence"/>
</dbReference>
<evidence type="ECO:0000313" key="3">
    <source>
        <dbReference type="EMBL" id="CAK7924504.1"/>
    </source>
</evidence>
<accession>A0AAV1TQ29</accession>
<evidence type="ECO:0000313" key="4">
    <source>
        <dbReference type="Proteomes" id="UP001162060"/>
    </source>
</evidence>
<proteinExistence type="predicted"/>
<name>A0AAV1TQ29_9STRA</name>
<dbReference type="EMBL" id="CAKLBY020000075">
    <property type="protein sequence ID" value="CAK7924504.1"/>
    <property type="molecule type" value="Genomic_DNA"/>
</dbReference>
<keyword evidence="1" id="KW-0238">DNA-binding</keyword>
<gene>
    <name evidence="3" type="ORF">PM001_LOCUS9654</name>
</gene>
<dbReference type="InterPro" id="IPR006600">
    <property type="entry name" value="HTH_CenpB_DNA-bd_dom"/>
</dbReference>
<reference evidence="3" key="1">
    <citation type="submission" date="2024-01" db="EMBL/GenBank/DDBJ databases">
        <authorList>
            <person name="Webb A."/>
        </authorList>
    </citation>
    <scope>NUCLEOTIDE SEQUENCE</scope>
    <source>
        <strain evidence="3">Pm1</strain>
    </source>
</reference>
<dbReference type="PROSITE" id="PS51253">
    <property type="entry name" value="HTH_CENPB"/>
    <property type="match status" value="1"/>
</dbReference>
<dbReference type="GO" id="GO:0003677">
    <property type="term" value="F:DNA binding"/>
    <property type="evidence" value="ECO:0007669"/>
    <property type="project" value="UniProtKB-KW"/>
</dbReference>